<comment type="caution">
    <text evidence="2">The sequence shown here is derived from an EMBL/GenBank/DDBJ whole genome shotgun (WGS) entry which is preliminary data.</text>
</comment>
<protein>
    <recommendedName>
        <fullName evidence="4">DUF2884 family protein</fullName>
    </recommendedName>
</protein>
<evidence type="ECO:0000256" key="1">
    <source>
        <dbReference type="SAM" id="SignalP"/>
    </source>
</evidence>
<feature type="signal peptide" evidence="1">
    <location>
        <begin position="1"/>
        <end position="22"/>
    </location>
</feature>
<accession>A0A1A7C213</accession>
<keyword evidence="3" id="KW-1185">Reference proteome</keyword>
<organism evidence="2 3">
    <name type="scientific">Janthinobacterium psychrotolerans</name>
    <dbReference type="NCBI Taxonomy" id="1747903"/>
    <lineage>
        <taxon>Bacteria</taxon>
        <taxon>Pseudomonadati</taxon>
        <taxon>Pseudomonadota</taxon>
        <taxon>Betaproteobacteria</taxon>
        <taxon>Burkholderiales</taxon>
        <taxon>Oxalobacteraceae</taxon>
        <taxon>Janthinobacterium</taxon>
    </lineage>
</organism>
<sequence length="189" mass="20106">MMTVSRLCLALAGAILSVSAIAAAGEPFTLVQGKNGAISTYGSGSDNEELDRLKRSSHGAFLWFRDHGKSYVIDDHALLARAGAAWKPVQALGQEMSALGSQMGEQGRHMGKLGREMGEQGHRGHAGQAAMDVKARQMDQAAKPMDSLGKRMGELGERQGRASKEAERATRVVIDEALRTGKAKPLHAG</sequence>
<feature type="chain" id="PRO_5008510051" description="DUF2884 family protein" evidence="1">
    <location>
        <begin position="23"/>
        <end position="189"/>
    </location>
</feature>
<name>A0A1A7C213_9BURK</name>
<evidence type="ECO:0008006" key="4">
    <source>
        <dbReference type="Google" id="ProtNLM"/>
    </source>
</evidence>
<proteinExistence type="predicted"/>
<dbReference type="Proteomes" id="UP000092713">
    <property type="component" value="Unassembled WGS sequence"/>
</dbReference>
<dbReference type="EMBL" id="LOCQ01000055">
    <property type="protein sequence ID" value="OBV39049.1"/>
    <property type="molecule type" value="Genomic_DNA"/>
</dbReference>
<reference evidence="2 3" key="1">
    <citation type="submission" date="2016-04" db="EMBL/GenBank/DDBJ databases">
        <title>Draft genome sequence of Janthinobacterium psychrotolerans sp. nov., isolated from freshwater sediments in Denmark.</title>
        <authorList>
            <person name="Gong X."/>
            <person name="Skrivergaard S."/>
            <person name="Korsgaard B.S."/>
            <person name="Schreiber L."/>
            <person name="Marshall I.P."/>
            <person name="Finster K."/>
            <person name="Schramm A."/>
        </authorList>
    </citation>
    <scope>NUCLEOTIDE SEQUENCE [LARGE SCALE GENOMIC DNA]</scope>
    <source>
        <strain evidence="2 3">S3-2</strain>
    </source>
</reference>
<dbReference type="OrthoDB" id="15218at2"/>
<dbReference type="AlphaFoldDB" id="A0A1A7C213"/>
<dbReference type="RefSeq" id="WP_150127799.1">
    <property type="nucleotide sequence ID" value="NZ_LOCQ01000055.1"/>
</dbReference>
<evidence type="ECO:0000313" key="2">
    <source>
        <dbReference type="EMBL" id="OBV39049.1"/>
    </source>
</evidence>
<keyword evidence="1" id="KW-0732">Signal</keyword>
<evidence type="ECO:0000313" key="3">
    <source>
        <dbReference type="Proteomes" id="UP000092713"/>
    </source>
</evidence>
<gene>
    <name evidence="2" type="ORF">ASR47_1008110</name>
</gene>
<dbReference type="STRING" id="1747903.ASR47_1008110"/>